<dbReference type="AlphaFoldDB" id="A0A7Y6I7P9"/>
<protein>
    <submittedName>
        <fullName evidence="2">NmrA family NAD(P)-binding protein</fullName>
    </submittedName>
</protein>
<sequence length="288" mass="28430">MRILVIGAGGAQGGAVARRLAAEGHAVRGLSRTGSAPEGVEPFAADLGDAARVAEAFAGVTHVSVTLPLVFEAGPVEAYVRNVLEAASGAGVRRLVLNTGNRLPGRATGVAAFDTRRAAAAAALASGVPTVVLSPPLYLENLAAPGVLEAGVLRHPVPGDVPVSWLSHADLAAATSAALLGDGPEGATVAPGSPPVTGVELAAAVGARYEELDVAAFEAGLSAVLGAGAAAGVADTYRWIAAHGRDLYTAGTGDAGAADEEAGDAGVGGAIRVTPPREWLAAQPWAAR</sequence>
<dbReference type="EMBL" id="JABWGN010000006">
    <property type="protein sequence ID" value="NUW32961.1"/>
    <property type="molecule type" value="Genomic_DNA"/>
</dbReference>
<organism evidence="2 3">
    <name type="scientific">Nonomuraea montanisoli</name>
    <dbReference type="NCBI Taxonomy" id="2741721"/>
    <lineage>
        <taxon>Bacteria</taxon>
        <taxon>Bacillati</taxon>
        <taxon>Actinomycetota</taxon>
        <taxon>Actinomycetes</taxon>
        <taxon>Streptosporangiales</taxon>
        <taxon>Streptosporangiaceae</taxon>
        <taxon>Nonomuraea</taxon>
    </lineage>
</organism>
<reference evidence="2 3" key="1">
    <citation type="submission" date="2020-06" db="EMBL/GenBank/DDBJ databases">
        <title>Nonomuraea sp. SMC257, a novel actinomycete isolated from soil.</title>
        <authorList>
            <person name="Chanama M."/>
        </authorList>
    </citation>
    <scope>NUCLEOTIDE SEQUENCE [LARGE SCALE GENOMIC DNA]</scope>
    <source>
        <strain evidence="2 3">SMC257</strain>
    </source>
</reference>
<dbReference type="PANTHER" id="PTHR43162">
    <property type="match status" value="1"/>
</dbReference>
<evidence type="ECO:0000313" key="2">
    <source>
        <dbReference type="EMBL" id="NUW32961.1"/>
    </source>
</evidence>
<dbReference type="Proteomes" id="UP000586042">
    <property type="component" value="Unassembled WGS sequence"/>
</dbReference>
<feature type="domain" description="NmrA-like" evidence="1">
    <location>
        <begin position="2"/>
        <end position="181"/>
    </location>
</feature>
<dbReference type="PANTHER" id="PTHR43162:SF1">
    <property type="entry name" value="PRESTALK A DIFFERENTIATION PROTEIN A"/>
    <property type="match status" value="1"/>
</dbReference>
<dbReference type="InterPro" id="IPR036291">
    <property type="entry name" value="NAD(P)-bd_dom_sf"/>
</dbReference>
<keyword evidence="3" id="KW-1185">Reference proteome</keyword>
<dbReference type="RefSeq" id="WP_175590421.1">
    <property type="nucleotide sequence ID" value="NZ_JABWGN010000006.1"/>
</dbReference>
<accession>A0A7Y6I7P9</accession>
<comment type="caution">
    <text evidence="2">The sequence shown here is derived from an EMBL/GenBank/DDBJ whole genome shotgun (WGS) entry which is preliminary data.</text>
</comment>
<dbReference type="Pfam" id="PF05368">
    <property type="entry name" value="NmrA"/>
    <property type="match status" value="1"/>
</dbReference>
<dbReference type="SUPFAM" id="SSF51735">
    <property type="entry name" value="NAD(P)-binding Rossmann-fold domains"/>
    <property type="match status" value="1"/>
</dbReference>
<proteinExistence type="predicted"/>
<evidence type="ECO:0000313" key="3">
    <source>
        <dbReference type="Proteomes" id="UP000586042"/>
    </source>
</evidence>
<name>A0A7Y6I7P9_9ACTN</name>
<evidence type="ECO:0000259" key="1">
    <source>
        <dbReference type="Pfam" id="PF05368"/>
    </source>
</evidence>
<dbReference type="InterPro" id="IPR008030">
    <property type="entry name" value="NmrA-like"/>
</dbReference>
<dbReference type="InterPro" id="IPR051604">
    <property type="entry name" value="Ergot_Alk_Oxidoreductase"/>
</dbReference>
<dbReference type="Gene3D" id="3.40.50.720">
    <property type="entry name" value="NAD(P)-binding Rossmann-like Domain"/>
    <property type="match status" value="1"/>
</dbReference>
<gene>
    <name evidence="2" type="ORF">HTZ77_16180</name>
</gene>